<dbReference type="Gene3D" id="3.30.565.10">
    <property type="entry name" value="Histidine kinase-like ATPase, C-terminal domain"/>
    <property type="match status" value="1"/>
</dbReference>
<dbReference type="Gene3D" id="2.60.40.10">
    <property type="entry name" value="Immunoglobulins"/>
    <property type="match status" value="1"/>
</dbReference>
<feature type="chain" id="PRO_5035151556" description="histidine kinase" evidence="5">
    <location>
        <begin position="23"/>
        <end position="1087"/>
    </location>
</feature>
<keyword evidence="8" id="KW-1185">Reference proteome</keyword>
<dbReference type="InterPro" id="IPR005467">
    <property type="entry name" value="His_kinase_dom"/>
</dbReference>
<dbReference type="InterPro" id="IPR013783">
    <property type="entry name" value="Ig-like_fold"/>
</dbReference>
<dbReference type="Gene3D" id="2.130.10.10">
    <property type="entry name" value="YVTN repeat-like/Quinoprotein amine dehydrogenase"/>
    <property type="match status" value="4"/>
</dbReference>
<dbReference type="InterPro" id="IPR003594">
    <property type="entry name" value="HATPase_dom"/>
</dbReference>
<keyword evidence="4" id="KW-0175">Coiled coil</keyword>
<feature type="coiled-coil region" evidence="4">
    <location>
        <begin position="895"/>
        <end position="922"/>
    </location>
</feature>
<dbReference type="GO" id="GO:0000155">
    <property type="term" value="F:phosphorelay sensor kinase activity"/>
    <property type="evidence" value="ECO:0007669"/>
    <property type="project" value="TreeGrafter"/>
</dbReference>
<evidence type="ECO:0000256" key="3">
    <source>
        <dbReference type="ARBA" id="ARBA00022553"/>
    </source>
</evidence>
<evidence type="ECO:0000313" key="8">
    <source>
        <dbReference type="Proteomes" id="UP000664417"/>
    </source>
</evidence>
<dbReference type="EMBL" id="JAFREP010000019">
    <property type="protein sequence ID" value="MBO1320793.1"/>
    <property type="molecule type" value="Genomic_DNA"/>
</dbReference>
<evidence type="ECO:0000259" key="6">
    <source>
        <dbReference type="PROSITE" id="PS50109"/>
    </source>
</evidence>
<dbReference type="AlphaFoldDB" id="A0A8J7U3U1"/>
<dbReference type="InterPro" id="IPR011123">
    <property type="entry name" value="Y_Y_Y"/>
</dbReference>
<feature type="domain" description="Histidine kinase" evidence="6">
    <location>
        <begin position="848"/>
        <end position="1087"/>
    </location>
</feature>
<name>A0A8J7U3U1_9BACT</name>
<organism evidence="7 8">
    <name type="scientific">Acanthopleuribacter pedis</name>
    <dbReference type="NCBI Taxonomy" id="442870"/>
    <lineage>
        <taxon>Bacteria</taxon>
        <taxon>Pseudomonadati</taxon>
        <taxon>Acidobacteriota</taxon>
        <taxon>Holophagae</taxon>
        <taxon>Acanthopleuribacterales</taxon>
        <taxon>Acanthopleuribacteraceae</taxon>
        <taxon>Acanthopleuribacter</taxon>
    </lineage>
</organism>
<comment type="caution">
    <text evidence="7">The sequence shown here is derived from an EMBL/GenBank/DDBJ whole genome shotgun (WGS) entry which is preliminary data.</text>
</comment>
<dbReference type="PANTHER" id="PTHR43547">
    <property type="entry name" value="TWO-COMPONENT HISTIDINE KINASE"/>
    <property type="match status" value="1"/>
</dbReference>
<sequence length="1087" mass="122282">MKIALSWFHHLFCLLIVVSPLAALDPDLSLDQYRMREWGGNAGLPQRTVTDAMLDQDGFLWVATQNGLARFDGHEFVNFYQRDGIVRDVFTDGYMVCLFQDREGVIWIGTRSSGLVRYQNGRFQRFDQRHGLPTNFVTSLAEDARGTLWVGTSGGLVLWRNGKPTPGPGAFASRPVYKLFYDAQNRMWIAGQNGLALYDHQRVVEQVGGGVFQDAAVHAVYQTRGGDMWVATVAGGVWVGREETGSGAGRVGLAFEALPGAPDGLEVMTLQEDREGNLWLGTATSGLMRYRDGRLTAHRGEKALRNLRIHTILEDNEGSLWVGTRNGFFQYYAGRYFSIGRAQGLREELIWSVCQAEDGTLWLGTEGGGLIRWSDHVARHYTRLEGMPANEVLSVWAARDGTVWAGTRKGLARLQDEQITVFLRRDGLVGDYIRALQEDREGRIWIGTKSGVSIFQNGGFTDLTEKEGLAFNTVRVFYEDRDGAMWIGTDAGLSRYQNGRLQNYTTEQGLISNSVRALHQDRGGSLWVGTYGGLSRFRHGRFDAVTHHHGLFQDIIFKLLEDNDENLWMTSHDGFFRVPLSELHAIADGSIERLTSHIGASARDRDIIECNGGSHPSGWRDSTGLLLLPSMSGLLILDPAYKGTLNWRPPTFITEVRVDGVRRPVDQPLVQPSEPFRLEVHFTGISYREPKNVRYRVKLQGYDAEWEEVGGRRFQLYRDLPPGDYRFRVQAAVEEGLWRESTETYAVTVTPAWFERTGFWVSTLLLLGLLAVSGYRYRMFSLEQQGRELQALVRARTAALEKANHELKATQDHLVKAAHLAGMAEISADVIHNLGNGLNGVNVGGALIKEHCEKLPITKLQRVVALFEANQEQLAVFLQEDPQGRKLIPYLKKSVAVLICRRDKLEREVDDLVDKTRAMNKIIFAQQALTENRDQLEDVGIHEMVEQVLILQEDSLRENHIHLVTDFEDRSTVRVHKTKFLRALGNLIKNAWESTIMRNAAEKEVRIHTFQTDPAWVRLEISDNGTGIPPEDITRVFHQGYSTKPHGHGFSLHYCGNVISEMKGRITVQSRGEGKGATFRVDLPVVG</sequence>
<evidence type="ECO:0000313" key="7">
    <source>
        <dbReference type="EMBL" id="MBO1320793.1"/>
    </source>
</evidence>
<dbReference type="SUPFAM" id="SSF55874">
    <property type="entry name" value="ATPase domain of HSP90 chaperone/DNA topoisomerase II/histidine kinase"/>
    <property type="match status" value="1"/>
</dbReference>
<dbReference type="Proteomes" id="UP000664417">
    <property type="component" value="Unassembled WGS sequence"/>
</dbReference>
<accession>A0A8J7U3U1</accession>
<dbReference type="InterPro" id="IPR036890">
    <property type="entry name" value="HATPase_C_sf"/>
</dbReference>
<dbReference type="Pfam" id="PF07494">
    <property type="entry name" value="Reg_prop"/>
    <property type="match status" value="8"/>
</dbReference>
<dbReference type="InterPro" id="IPR015943">
    <property type="entry name" value="WD40/YVTN_repeat-like_dom_sf"/>
</dbReference>
<evidence type="ECO:0000256" key="4">
    <source>
        <dbReference type="SAM" id="Coils"/>
    </source>
</evidence>
<dbReference type="Pfam" id="PF07495">
    <property type="entry name" value="Y_Y_Y"/>
    <property type="match status" value="1"/>
</dbReference>
<protein>
    <recommendedName>
        <fullName evidence="2">histidine kinase</fullName>
        <ecNumber evidence="2">2.7.13.3</ecNumber>
    </recommendedName>
</protein>
<dbReference type="PROSITE" id="PS50109">
    <property type="entry name" value="HIS_KIN"/>
    <property type="match status" value="1"/>
</dbReference>
<keyword evidence="5" id="KW-0732">Signal</keyword>
<feature type="signal peptide" evidence="5">
    <location>
        <begin position="1"/>
        <end position="22"/>
    </location>
</feature>
<comment type="catalytic activity">
    <reaction evidence="1">
        <text>ATP + protein L-histidine = ADP + protein N-phospho-L-histidine.</text>
        <dbReference type="EC" id="2.7.13.3"/>
    </reaction>
</comment>
<evidence type="ECO:0000256" key="1">
    <source>
        <dbReference type="ARBA" id="ARBA00000085"/>
    </source>
</evidence>
<dbReference type="InterPro" id="IPR011110">
    <property type="entry name" value="Reg_prop"/>
</dbReference>
<dbReference type="SMART" id="SM00387">
    <property type="entry name" value="HATPase_c"/>
    <property type="match status" value="1"/>
</dbReference>
<keyword evidence="3" id="KW-0597">Phosphoprotein</keyword>
<proteinExistence type="predicted"/>
<dbReference type="EC" id="2.7.13.3" evidence="2"/>
<dbReference type="InterPro" id="IPR004358">
    <property type="entry name" value="Sig_transdc_His_kin-like_C"/>
</dbReference>
<reference evidence="7" key="1">
    <citation type="submission" date="2021-03" db="EMBL/GenBank/DDBJ databases">
        <authorList>
            <person name="Wang G."/>
        </authorList>
    </citation>
    <scope>NUCLEOTIDE SEQUENCE</scope>
    <source>
        <strain evidence="7">KCTC 12899</strain>
    </source>
</reference>
<evidence type="ECO:0000256" key="2">
    <source>
        <dbReference type="ARBA" id="ARBA00012438"/>
    </source>
</evidence>
<evidence type="ECO:0000256" key="5">
    <source>
        <dbReference type="SAM" id="SignalP"/>
    </source>
</evidence>
<dbReference type="RefSeq" id="WP_207860745.1">
    <property type="nucleotide sequence ID" value="NZ_JAFREP010000019.1"/>
</dbReference>
<dbReference type="PANTHER" id="PTHR43547:SF2">
    <property type="entry name" value="HYBRID SIGNAL TRANSDUCTION HISTIDINE KINASE C"/>
    <property type="match status" value="1"/>
</dbReference>
<dbReference type="Pfam" id="PF02518">
    <property type="entry name" value="HATPase_c"/>
    <property type="match status" value="1"/>
</dbReference>
<dbReference type="SUPFAM" id="SSF63829">
    <property type="entry name" value="Calcium-dependent phosphotriesterase"/>
    <property type="match status" value="2"/>
</dbReference>
<dbReference type="PRINTS" id="PR00344">
    <property type="entry name" value="BCTRLSENSOR"/>
</dbReference>
<gene>
    <name evidence="7" type="ORF">J3U88_20105</name>
</gene>